<sequence length="346" mass="38069">MEETLHHTEHIPQWKKDEIKSIKDLINTYPLFAIAGIGGIPAKQFQIMRRELKDTAVLRVSRNTLINRALDEATEDIQKMNDFVELQTALIFTEENPFKLYKILEQSKTPSPIKAGTVAPKDIMVEKGPTSFPPGPILGDLQSVGIPAAIEQGKVVIKENKVVAKEGEVVSSKLAAMLARLEIHPLEVGMDLRAVYESGFIFTPDVLEIDENKYFNDISVAFQRAFNLSVNASYPTKANINILLSTAFIKSQSLGLSAEILEPDMMDKLISKAHSQMVSLATAASAKDESALDDDLNEIVGARKESAESSNDQKSTDEVIDTEEKKEEEEDESEDSGMAGLGSLFG</sequence>
<dbReference type="GO" id="GO:0003735">
    <property type="term" value="F:structural constituent of ribosome"/>
    <property type="evidence" value="ECO:0007669"/>
    <property type="project" value="TreeGrafter"/>
</dbReference>
<dbReference type="HAMAP" id="MF_00280">
    <property type="entry name" value="Ribosomal_uL10_arch"/>
    <property type="match status" value="1"/>
</dbReference>
<dbReference type="Gene3D" id="3.30.70.1730">
    <property type="match status" value="1"/>
</dbReference>
<accession>A0A424Z3Z7</accession>
<evidence type="ECO:0000256" key="4">
    <source>
        <dbReference type="ARBA" id="ARBA00022980"/>
    </source>
</evidence>
<evidence type="ECO:0000256" key="6">
    <source>
        <dbReference type="HAMAP-Rule" id="MF_00280"/>
    </source>
</evidence>
<feature type="compositionally biased region" description="Basic and acidic residues" evidence="7">
    <location>
        <begin position="314"/>
        <end position="325"/>
    </location>
</feature>
<evidence type="ECO:0000259" key="8">
    <source>
        <dbReference type="Pfam" id="PF17777"/>
    </source>
</evidence>
<comment type="subunit">
    <text evidence="6">Part of the 50S ribosomal subunit. Forms part of the ribosomal stalk which helps the ribosome interact with GTP-bound translation factors. Forms a heptameric L10(L12)2(L12)2(L12)2 complex, where L10 forms an elongated spine to which the L12 dimers bind in a sequential fashion.</text>
</comment>
<dbReference type="InterPro" id="IPR050323">
    <property type="entry name" value="Ribosomal_protein_uL10"/>
</dbReference>
<comment type="similarity">
    <text evidence="1 6">Belongs to the universal ribosomal protein uL10 family.</text>
</comment>
<evidence type="ECO:0000313" key="10">
    <source>
        <dbReference type="Proteomes" id="UP000284763"/>
    </source>
</evidence>
<evidence type="ECO:0000256" key="5">
    <source>
        <dbReference type="ARBA" id="ARBA00023274"/>
    </source>
</evidence>
<dbReference type="GO" id="GO:0002181">
    <property type="term" value="P:cytoplasmic translation"/>
    <property type="evidence" value="ECO:0007669"/>
    <property type="project" value="TreeGrafter"/>
</dbReference>
<dbReference type="Proteomes" id="UP000284763">
    <property type="component" value="Unassembled WGS sequence"/>
</dbReference>
<keyword evidence="4 6" id="KW-0689">Ribosomal protein</keyword>
<dbReference type="InterPro" id="IPR043141">
    <property type="entry name" value="Ribosomal_uL10-like_sf"/>
</dbReference>
<dbReference type="InterPro" id="IPR040637">
    <property type="entry name" value="Ribosomal_uL10-like_insert"/>
</dbReference>
<dbReference type="AlphaFoldDB" id="A0A424Z3Z7"/>
<proteinExistence type="inferred from homology"/>
<dbReference type="GO" id="GO:0070180">
    <property type="term" value="F:large ribosomal subunit rRNA binding"/>
    <property type="evidence" value="ECO:0007669"/>
    <property type="project" value="UniProtKB-UniRule"/>
</dbReference>
<keyword evidence="5 6" id="KW-0687">Ribonucleoprotein</keyword>
<keyword evidence="2 6" id="KW-0699">rRNA-binding</keyword>
<feature type="region of interest" description="Disordered" evidence="7">
    <location>
        <begin position="296"/>
        <end position="346"/>
    </location>
</feature>
<keyword evidence="3 6" id="KW-0694">RNA-binding</keyword>
<dbReference type="NCBIfam" id="NF003098">
    <property type="entry name" value="PRK04019.1-5"/>
    <property type="match status" value="1"/>
</dbReference>
<dbReference type="Gene3D" id="3.90.105.20">
    <property type="match status" value="1"/>
</dbReference>
<dbReference type="EMBL" id="QZAB01000106">
    <property type="protein sequence ID" value="RQD90813.1"/>
    <property type="molecule type" value="Genomic_DNA"/>
</dbReference>
<dbReference type="InterPro" id="IPR022909">
    <property type="entry name" value="Ribosomal_uL10_arc"/>
</dbReference>
<dbReference type="SUPFAM" id="SSF160369">
    <property type="entry name" value="Ribosomal protein L10-like"/>
    <property type="match status" value="1"/>
</dbReference>
<dbReference type="PANTHER" id="PTHR45699">
    <property type="entry name" value="60S ACIDIC RIBOSOMAL PROTEIN P0"/>
    <property type="match status" value="1"/>
</dbReference>
<evidence type="ECO:0000256" key="2">
    <source>
        <dbReference type="ARBA" id="ARBA00022730"/>
    </source>
</evidence>
<dbReference type="InterPro" id="IPR043164">
    <property type="entry name" value="Ribosomal_uL10-like_insert_sf"/>
</dbReference>
<comment type="function">
    <text evidence="6">Forms part of the ribosomal stalk, playing a central role in the interaction of the ribosome with GTP-bound translation factors.</text>
</comment>
<comment type="caution">
    <text evidence="9">The sequence shown here is derived from an EMBL/GenBank/DDBJ whole genome shotgun (WGS) entry which is preliminary data.</text>
</comment>
<dbReference type="Gene3D" id="6.10.140.760">
    <property type="match status" value="1"/>
</dbReference>
<evidence type="ECO:0000256" key="1">
    <source>
        <dbReference type="ARBA" id="ARBA00008889"/>
    </source>
</evidence>
<dbReference type="InterPro" id="IPR001790">
    <property type="entry name" value="Ribosomal_uL10"/>
</dbReference>
<protein>
    <recommendedName>
        <fullName evidence="6">Large ribosomal subunit protein uL10</fullName>
    </recommendedName>
    <alternativeName>
        <fullName evidence="6">Acidic ribosomal protein P0 homolog</fullName>
    </alternativeName>
</protein>
<feature type="compositionally biased region" description="Acidic residues" evidence="7">
    <location>
        <begin position="326"/>
        <end position="335"/>
    </location>
</feature>
<dbReference type="Pfam" id="PF17777">
    <property type="entry name" value="RL10P_insert"/>
    <property type="match status" value="1"/>
</dbReference>
<evidence type="ECO:0000313" key="9">
    <source>
        <dbReference type="EMBL" id="RQD90813.1"/>
    </source>
</evidence>
<dbReference type="GO" id="GO:0000027">
    <property type="term" value="P:ribosomal large subunit assembly"/>
    <property type="evidence" value="ECO:0007669"/>
    <property type="project" value="TreeGrafter"/>
</dbReference>
<feature type="domain" description="Large ribosomal subunit protein uL10-like insertion" evidence="8">
    <location>
        <begin position="114"/>
        <end position="183"/>
    </location>
</feature>
<evidence type="ECO:0000256" key="3">
    <source>
        <dbReference type="ARBA" id="ARBA00022884"/>
    </source>
</evidence>
<dbReference type="Pfam" id="PF00466">
    <property type="entry name" value="Ribosomal_L10"/>
    <property type="match status" value="1"/>
</dbReference>
<dbReference type="GO" id="GO:0022625">
    <property type="term" value="C:cytosolic large ribosomal subunit"/>
    <property type="evidence" value="ECO:0007669"/>
    <property type="project" value="TreeGrafter"/>
</dbReference>
<dbReference type="CDD" id="cd05795">
    <property type="entry name" value="Ribosomal_P0_L10e"/>
    <property type="match status" value="1"/>
</dbReference>
<name>A0A424Z3Z7_9EURY</name>
<dbReference type="PANTHER" id="PTHR45699:SF3">
    <property type="entry name" value="LARGE RIBOSOMAL SUBUNIT PROTEIN UL10"/>
    <property type="match status" value="1"/>
</dbReference>
<reference evidence="9 10" key="1">
    <citation type="submission" date="2018-08" db="EMBL/GenBank/DDBJ databases">
        <title>The metabolism and importance of syntrophic acetate oxidation coupled to methane or sulfide production in haloalkaline environments.</title>
        <authorList>
            <person name="Timmers P.H.A."/>
            <person name="Vavourakis C.D."/>
            <person name="Sorokin D.Y."/>
            <person name="Sinninghe Damste J.S."/>
            <person name="Muyzer G."/>
            <person name="Stams A.J.M."/>
            <person name="Plugge C.M."/>
        </authorList>
    </citation>
    <scope>NUCLEOTIDE SEQUENCE [LARGE SCALE GENOMIC DNA]</scope>
    <source>
        <strain evidence="9">MSAO_Arc3</strain>
    </source>
</reference>
<evidence type="ECO:0000256" key="7">
    <source>
        <dbReference type="SAM" id="MobiDB-lite"/>
    </source>
</evidence>
<gene>
    <name evidence="6" type="primary">rpl10</name>
    <name evidence="6" type="synonym">rplP0</name>
    <name evidence="9" type="ORF">D5R95_01535</name>
</gene>
<organism evidence="9 10">
    <name type="scientific">Methanosalsum natronophilum</name>
    <dbReference type="NCBI Taxonomy" id="768733"/>
    <lineage>
        <taxon>Archaea</taxon>
        <taxon>Methanobacteriati</taxon>
        <taxon>Methanobacteriota</taxon>
        <taxon>Stenosarchaea group</taxon>
        <taxon>Methanomicrobia</taxon>
        <taxon>Methanosarcinales</taxon>
        <taxon>Methanosarcinaceae</taxon>
        <taxon>Methanosalsum</taxon>
    </lineage>
</organism>